<name>A0ABU6TA88_9FABA</name>
<dbReference type="EMBL" id="JASCZI010090713">
    <property type="protein sequence ID" value="MED6145439.1"/>
    <property type="molecule type" value="Genomic_DNA"/>
</dbReference>
<comment type="caution">
    <text evidence="1">The sequence shown here is derived from an EMBL/GenBank/DDBJ whole genome shotgun (WGS) entry which is preliminary data.</text>
</comment>
<evidence type="ECO:0000313" key="2">
    <source>
        <dbReference type="Proteomes" id="UP001341840"/>
    </source>
</evidence>
<gene>
    <name evidence="1" type="ORF">PIB30_025265</name>
</gene>
<accession>A0ABU6TA88</accession>
<organism evidence="1 2">
    <name type="scientific">Stylosanthes scabra</name>
    <dbReference type="NCBI Taxonomy" id="79078"/>
    <lineage>
        <taxon>Eukaryota</taxon>
        <taxon>Viridiplantae</taxon>
        <taxon>Streptophyta</taxon>
        <taxon>Embryophyta</taxon>
        <taxon>Tracheophyta</taxon>
        <taxon>Spermatophyta</taxon>
        <taxon>Magnoliopsida</taxon>
        <taxon>eudicotyledons</taxon>
        <taxon>Gunneridae</taxon>
        <taxon>Pentapetalae</taxon>
        <taxon>rosids</taxon>
        <taxon>fabids</taxon>
        <taxon>Fabales</taxon>
        <taxon>Fabaceae</taxon>
        <taxon>Papilionoideae</taxon>
        <taxon>50 kb inversion clade</taxon>
        <taxon>dalbergioids sensu lato</taxon>
        <taxon>Dalbergieae</taxon>
        <taxon>Pterocarpus clade</taxon>
        <taxon>Stylosanthes</taxon>
    </lineage>
</organism>
<evidence type="ECO:0000313" key="1">
    <source>
        <dbReference type="EMBL" id="MED6145439.1"/>
    </source>
</evidence>
<dbReference type="Proteomes" id="UP001341840">
    <property type="component" value="Unassembled WGS sequence"/>
</dbReference>
<reference evidence="1 2" key="1">
    <citation type="journal article" date="2023" name="Plants (Basel)">
        <title>Bridging the Gap: Combining Genomics and Transcriptomics Approaches to Understand Stylosanthes scabra, an Orphan Legume from the Brazilian Caatinga.</title>
        <authorList>
            <person name="Ferreira-Neto J.R.C."/>
            <person name="da Silva M.D."/>
            <person name="Binneck E."/>
            <person name="de Melo N.F."/>
            <person name="da Silva R.H."/>
            <person name="de Melo A.L.T.M."/>
            <person name="Pandolfi V."/>
            <person name="Bustamante F.O."/>
            <person name="Brasileiro-Vidal A.C."/>
            <person name="Benko-Iseppon A.M."/>
        </authorList>
    </citation>
    <scope>NUCLEOTIDE SEQUENCE [LARGE SCALE GENOMIC DNA]</scope>
    <source>
        <tissue evidence="1">Leaves</tissue>
    </source>
</reference>
<keyword evidence="2" id="KW-1185">Reference proteome</keyword>
<protein>
    <submittedName>
        <fullName evidence="1">Uncharacterized protein</fullName>
    </submittedName>
</protein>
<sequence length="72" mass="8473">MTQPSKDHQAARLLAWRIRLDRVRKEDVIRQLGANQPVPPDPVNVDFFLMTTSRGEDVWWLTHHTTIAWHES</sequence>
<proteinExistence type="predicted"/>